<comment type="caution">
    <text evidence="11">The sequence shown here is derived from an EMBL/GenBank/DDBJ whole genome shotgun (WGS) entry which is preliminary data.</text>
</comment>
<keyword evidence="5" id="KW-0493">Microtubule</keyword>
<reference evidence="11" key="1">
    <citation type="submission" date="2022-07" db="EMBL/GenBank/DDBJ databases">
        <title>Chromosome-level genome of Muraenolepis orangiensis.</title>
        <authorList>
            <person name="Kim J."/>
        </authorList>
    </citation>
    <scope>NUCLEOTIDE SEQUENCE</scope>
    <source>
        <strain evidence="11">KU_S4_2022</strain>
        <tissue evidence="11">Muscle</tissue>
    </source>
</reference>
<dbReference type="GO" id="GO:0051225">
    <property type="term" value="P:spindle assembly"/>
    <property type="evidence" value="ECO:0007669"/>
    <property type="project" value="InterPro"/>
</dbReference>
<keyword evidence="12" id="KW-1185">Reference proteome</keyword>
<accession>A0A9Q0DKW6</accession>
<keyword evidence="3" id="KW-0963">Cytoplasm</keyword>
<sequence length="286" mass="31882">MVHSTLLGIHLQDVLQGVGLSSASLSQPAADHLWALVDSATVLGVRDTSLSSFIPAINNLTNEVLEAEKSDRRLGRERTALQGKLGAAAVLRKNLQEDLNKTRKDQEVMGAKAEEKLLNMDFVKTKSRELKNRRKIAEDQMSSRNMSPGLCHQALMETFEEVTTLKEEIIPLTTKLDHYLDLSPVRSLLYRCVHFSTAEHRSLVVCEGERLILHCKPPRAHLAVYGRGLDQDPRSGPGPEVWTRTRGLDQDPRSGPGPEVWTRTRGLDQDPSTCSPRDHLCSEPEL</sequence>
<dbReference type="GO" id="GO:0070652">
    <property type="term" value="C:HAUS complex"/>
    <property type="evidence" value="ECO:0007669"/>
    <property type="project" value="InterPro"/>
</dbReference>
<dbReference type="PRINTS" id="PR02087">
    <property type="entry name" value="HAUSAUGMINL1"/>
</dbReference>
<keyword evidence="9" id="KW-0131">Cell cycle</keyword>
<dbReference type="PANTHER" id="PTHR31570:SF1">
    <property type="entry name" value="HAUS AUGMIN-LIKE COMPLEX SUBUNIT 1"/>
    <property type="match status" value="1"/>
</dbReference>
<comment type="subcellular location">
    <subcellularLocation>
        <location evidence="1">Cytoplasm</location>
        <location evidence="1">Cytoskeleton</location>
        <location evidence="1">Spindle</location>
    </subcellularLocation>
</comment>
<dbReference type="PANTHER" id="PTHR31570">
    <property type="entry name" value="HAUS AUGMIN-LIKE COMPLEX SUBUNIT 1"/>
    <property type="match status" value="1"/>
</dbReference>
<protein>
    <submittedName>
        <fullName evidence="11">Uncharacterized protein</fullName>
    </submittedName>
</protein>
<evidence type="ECO:0000256" key="10">
    <source>
        <dbReference type="SAM" id="MobiDB-lite"/>
    </source>
</evidence>
<dbReference type="GO" id="GO:0051301">
    <property type="term" value="P:cell division"/>
    <property type="evidence" value="ECO:0007669"/>
    <property type="project" value="UniProtKB-KW"/>
</dbReference>
<keyword evidence="4" id="KW-0132">Cell division</keyword>
<gene>
    <name evidence="11" type="ORF">NHX12_010243</name>
</gene>
<dbReference type="GO" id="GO:0005829">
    <property type="term" value="C:cytosol"/>
    <property type="evidence" value="ECO:0007669"/>
    <property type="project" value="TreeGrafter"/>
</dbReference>
<evidence type="ECO:0000256" key="6">
    <source>
        <dbReference type="ARBA" id="ARBA00022776"/>
    </source>
</evidence>
<evidence type="ECO:0000256" key="7">
    <source>
        <dbReference type="ARBA" id="ARBA00023054"/>
    </source>
</evidence>
<evidence type="ECO:0000313" key="12">
    <source>
        <dbReference type="Proteomes" id="UP001148018"/>
    </source>
</evidence>
<evidence type="ECO:0000256" key="1">
    <source>
        <dbReference type="ARBA" id="ARBA00004186"/>
    </source>
</evidence>
<dbReference type="GO" id="GO:0005819">
    <property type="term" value="C:spindle"/>
    <property type="evidence" value="ECO:0007669"/>
    <property type="project" value="UniProtKB-SubCell"/>
</dbReference>
<evidence type="ECO:0000256" key="3">
    <source>
        <dbReference type="ARBA" id="ARBA00022490"/>
    </source>
</evidence>
<dbReference type="GO" id="GO:0005874">
    <property type="term" value="C:microtubule"/>
    <property type="evidence" value="ECO:0007669"/>
    <property type="project" value="UniProtKB-KW"/>
</dbReference>
<evidence type="ECO:0000256" key="5">
    <source>
        <dbReference type="ARBA" id="ARBA00022701"/>
    </source>
</evidence>
<feature type="compositionally biased region" description="Basic and acidic residues" evidence="10">
    <location>
        <begin position="276"/>
        <end position="286"/>
    </location>
</feature>
<comment type="similarity">
    <text evidence="2">Belongs to the HAUS1 family.</text>
</comment>
<dbReference type="GO" id="GO:0007098">
    <property type="term" value="P:centrosome cycle"/>
    <property type="evidence" value="ECO:0007669"/>
    <property type="project" value="TreeGrafter"/>
</dbReference>
<dbReference type="AlphaFoldDB" id="A0A9Q0DKW6"/>
<dbReference type="InterPro" id="IPR026243">
    <property type="entry name" value="HAUS1"/>
</dbReference>
<evidence type="ECO:0000256" key="9">
    <source>
        <dbReference type="ARBA" id="ARBA00023306"/>
    </source>
</evidence>
<organism evidence="11 12">
    <name type="scientific">Muraenolepis orangiensis</name>
    <name type="common">Patagonian moray cod</name>
    <dbReference type="NCBI Taxonomy" id="630683"/>
    <lineage>
        <taxon>Eukaryota</taxon>
        <taxon>Metazoa</taxon>
        <taxon>Chordata</taxon>
        <taxon>Craniata</taxon>
        <taxon>Vertebrata</taxon>
        <taxon>Euteleostomi</taxon>
        <taxon>Actinopterygii</taxon>
        <taxon>Neopterygii</taxon>
        <taxon>Teleostei</taxon>
        <taxon>Neoteleostei</taxon>
        <taxon>Acanthomorphata</taxon>
        <taxon>Zeiogadaria</taxon>
        <taxon>Gadariae</taxon>
        <taxon>Gadiformes</taxon>
        <taxon>Muraenolepidoidei</taxon>
        <taxon>Muraenolepididae</taxon>
        <taxon>Muraenolepis</taxon>
    </lineage>
</organism>
<evidence type="ECO:0000256" key="2">
    <source>
        <dbReference type="ARBA" id="ARBA00005479"/>
    </source>
</evidence>
<dbReference type="OrthoDB" id="5372507at2759"/>
<name>A0A9Q0DKW6_9TELE</name>
<dbReference type="Pfam" id="PF25762">
    <property type="entry name" value="HAUS1"/>
    <property type="match status" value="1"/>
</dbReference>
<evidence type="ECO:0000256" key="8">
    <source>
        <dbReference type="ARBA" id="ARBA00023212"/>
    </source>
</evidence>
<dbReference type="Proteomes" id="UP001148018">
    <property type="component" value="Unassembled WGS sequence"/>
</dbReference>
<dbReference type="EMBL" id="JANIIK010000115">
    <property type="protein sequence ID" value="KAJ3589398.1"/>
    <property type="molecule type" value="Genomic_DNA"/>
</dbReference>
<evidence type="ECO:0000313" key="11">
    <source>
        <dbReference type="EMBL" id="KAJ3589398.1"/>
    </source>
</evidence>
<evidence type="ECO:0000256" key="4">
    <source>
        <dbReference type="ARBA" id="ARBA00022618"/>
    </source>
</evidence>
<keyword evidence="8" id="KW-0206">Cytoskeleton</keyword>
<proteinExistence type="inferred from homology"/>
<keyword evidence="6" id="KW-0498">Mitosis</keyword>
<keyword evidence="7" id="KW-0175">Coiled coil</keyword>
<feature type="region of interest" description="Disordered" evidence="10">
    <location>
        <begin position="226"/>
        <end position="286"/>
    </location>
</feature>
<feature type="non-terminal residue" evidence="11">
    <location>
        <position position="286"/>
    </location>
</feature>